<evidence type="ECO:0000259" key="4">
    <source>
        <dbReference type="Pfam" id="PF00149"/>
    </source>
</evidence>
<dbReference type="Gene3D" id="3.90.780.10">
    <property type="entry name" value="5'-Nucleotidase, C-terminal domain"/>
    <property type="match status" value="1"/>
</dbReference>
<gene>
    <name evidence="6" type="ORF">DI536_01015</name>
</gene>
<dbReference type="GO" id="GO:0016788">
    <property type="term" value="F:hydrolase activity, acting on ester bonds"/>
    <property type="evidence" value="ECO:0007669"/>
    <property type="project" value="InterPro"/>
</dbReference>
<dbReference type="PROSITE" id="PS00786">
    <property type="entry name" value="5_NUCLEOTIDASE_2"/>
    <property type="match status" value="1"/>
</dbReference>
<name>A0A2W5TSS9_9BACT</name>
<dbReference type="InterPro" id="IPR006179">
    <property type="entry name" value="5_nucleotidase/apyrase"/>
</dbReference>
<evidence type="ECO:0000313" key="6">
    <source>
        <dbReference type="EMBL" id="PZR18819.1"/>
    </source>
</evidence>
<dbReference type="SUPFAM" id="SSF55816">
    <property type="entry name" value="5'-nucleotidase (syn. UDP-sugar hydrolase), C-terminal domain"/>
    <property type="match status" value="1"/>
</dbReference>
<comment type="caution">
    <text evidence="6">The sequence shown here is derived from an EMBL/GenBank/DDBJ whole genome shotgun (WGS) entry which is preliminary data.</text>
</comment>
<dbReference type="PANTHER" id="PTHR11575:SF24">
    <property type="entry name" value="5'-NUCLEOTIDASE"/>
    <property type="match status" value="1"/>
</dbReference>
<reference evidence="6 7" key="1">
    <citation type="submission" date="2017-08" db="EMBL/GenBank/DDBJ databases">
        <title>Infants hospitalized years apart are colonized by the same room-sourced microbial strains.</title>
        <authorList>
            <person name="Brooks B."/>
            <person name="Olm M.R."/>
            <person name="Firek B.A."/>
            <person name="Baker R."/>
            <person name="Thomas B.C."/>
            <person name="Morowitz M.J."/>
            <person name="Banfield J.F."/>
        </authorList>
    </citation>
    <scope>NUCLEOTIDE SEQUENCE [LARGE SCALE GENOMIC DNA]</scope>
    <source>
        <strain evidence="6">S2_003_000_R2_14</strain>
    </source>
</reference>
<proteinExistence type="inferred from homology"/>
<dbReference type="InterPro" id="IPR029052">
    <property type="entry name" value="Metallo-depent_PP-like"/>
</dbReference>
<sequence>MKRFVIALCALLLNCQTTREAEHPAVPAPLDNNGQPATLAKSNQAIRITVVGTNDIHGWVNSRTEAFPRGEIRYGGLATFAAYVNALRAENLGGVVLLDAGDIFQGTLVSNLTEGAVVIEAFNQLGYDAAAIGNHEFDYGPVGPISAATQATMDPFGALKARIAQSKFPLLSTNIYEAANGARPAWLPSDGTVMIERHGLKIGIVGLTTPQTPTVTLPINVQSLKFRPLGSEALAAATRLREKGADLVFAVVHAGGRCEDGSHHEDLSSCDLDAGEIFEMMKGLPEGTLDAVVAGHTHARVAHFVKGTPIIESWALGRYFGTVELFIDPATRKVIPQRTLINAAVEICETWDVETRSCDPKKLKARADQVTPVQAKYRGFTIRPDQTVVQAMQPAQQAVVELQQKQLGLTVPATLGRAYEAESELGDFLADSLRALAKTDIALLNPGGLRADLHAGPLTYGAVYEVIPFDNAVATLDVTGEQLERLLTAAYGSKKGVFQVSGLDVKLSRCVVPDRLRGFTLPGGKKIDPSRRYRVAMPDFLARGGDGLAPVLATIDPSQVDLADNKGSNVRDDLINHWQAKKEVFKAPKPGRITFVDNGETCAASNVADPSLKMP</sequence>
<dbReference type="InterPro" id="IPR006146">
    <property type="entry name" value="5'-Nucleotdase_CS"/>
</dbReference>
<dbReference type="Gene3D" id="3.60.21.10">
    <property type="match status" value="1"/>
</dbReference>
<feature type="domain" description="Calcineurin-like phosphoesterase" evidence="4">
    <location>
        <begin position="49"/>
        <end position="299"/>
    </location>
</feature>
<evidence type="ECO:0000256" key="2">
    <source>
        <dbReference type="ARBA" id="ARBA00022729"/>
    </source>
</evidence>
<dbReference type="Proteomes" id="UP000249061">
    <property type="component" value="Unassembled WGS sequence"/>
</dbReference>
<organism evidence="6 7">
    <name type="scientific">Archangium gephyra</name>
    <dbReference type="NCBI Taxonomy" id="48"/>
    <lineage>
        <taxon>Bacteria</taxon>
        <taxon>Pseudomonadati</taxon>
        <taxon>Myxococcota</taxon>
        <taxon>Myxococcia</taxon>
        <taxon>Myxococcales</taxon>
        <taxon>Cystobacterineae</taxon>
        <taxon>Archangiaceae</taxon>
        <taxon>Archangium</taxon>
    </lineage>
</organism>
<accession>A0A2W5TSS9</accession>
<keyword evidence="2" id="KW-0732">Signal</keyword>
<dbReference type="Pfam" id="PF00149">
    <property type="entry name" value="Metallophos"/>
    <property type="match status" value="1"/>
</dbReference>
<evidence type="ECO:0000259" key="5">
    <source>
        <dbReference type="Pfam" id="PF02872"/>
    </source>
</evidence>
<dbReference type="InterPro" id="IPR004843">
    <property type="entry name" value="Calcineurin-like_PHP"/>
</dbReference>
<dbReference type="InterPro" id="IPR008334">
    <property type="entry name" value="5'-Nucleotdase_C"/>
</dbReference>
<keyword evidence="3" id="KW-0547">Nucleotide-binding</keyword>
<evidence type="ECO:0000313" key="7">
    <source>
        <dbReference type="Proteomes" id="UP000249061"/>
    </source>
</evidence>
<dbReference type="GO" id="GO:0000166">
    <property type="term" value="F:nucleotide binding"/>
    <property type="evidence" value="ECO:0007669"/>
    <property type="project" value="UniProtKB-KW"/>
</dbReference>
<dbReference type="EMBL" id="QFQP01000001">
    <property type="protein sequence ID" value="PZR18819.1"/>
    <property type="molecule type" value="Genomic_DNA"/>
</dbReference>
<dbReference type="InterPro" id="IPR036907">
    <property type="entry name" value="5'-Nucleotdase_C_sf"/>
</dbReference>
<feature type="domain" description="5'-Nucleotidase C-terminal" evidence="5">
    <location>
        <begin position="415"/>
        <end position="552"/>
    </location>
</feature>
<evidence type="ECO:0000256" key="1">
    <source>
        <dbReference type="ARBA" id="ARBA00006654"/>
    </source>
</evidence>
<dbReference type="SUPFAM" id="SSF56300">
    <property type="entry name" value="Metallo-dependent phosphatases"/>
    <property type="match status" value="1"/>
</dbReference>
<protein>
    <submittedName>
        <fullName evidence="6">Bifunctional metallophosphatase/5'-nucleotidase</fullName>
    </submittedName>
</protein>
<keyword evidence="3" id="KW-0378">Hydrolase</keyword>
<comment type="similarity">
    <text evidence="1 3">Belongs to the 5'-nucleotidase family.</text>
</comment>
<dbReference type="GO" id="GO:0046872">
    <property type="term" value="F:metal ion binding"/>
    <property type="evidence" value="ECO:0007669"/>
    <property type="project" value="InterPro"/>
</dbReference>
<evidence type="ECO:0000256" key="3">
    <source>
        <dbReference type="RuleBase" id="RU362119"/>
    </source>
</evidence>
<dbReference type="PRINTS" id="PR01607">
    <property type="entry name" value="APYRASEFAMLY"/>
</dbReference>
<dbReference type="GO" id="GO:0009166">
    <property type="term" value="P:nucleotide catabolic process"/>
    <property type="evidence" value="ECO:0007669"/>
    <property type="project" value="InterPro"/>
</dbReference>
<dbReference type="AlphaFoldDB" id="A0A2W5TSS9"/>
<dbReference type="Pfam" id="PF02872">
    <property type="entry name" value="5_nucleotid_C"/>
    <property type="match status" value="1"/>
</dbReference>
<dbReference type="PANTHER" id="PTHR11575">
    <property type="entry name" value="5'-NUCLEOTIDASE-RELATED"/>
    <property type="match status" value="1"/>
</dbReference>
<dbReference type="CDD" id="cd00845">
    <property type="entry name" value="MPP_UshA_N_like"/>
    <property type="match status" value="1"/>
</dbReference>